<evidence type="ECO:0000313" key="3">
    <source>
        <dbReference type="Proteomes" id="UP000323502"/>
    </source>
</evidence>
<keyword evidence="3" id="KW-1185">Reference proteome</keyword>
<sequence>MRPDGVVVAPPRLDRHYGLGEAVEDLFARQLVMQRAVEALVAAAFPWRAWHDAERFHADPPKPFLDCGSDKLAAVIRSDMCGRPRSMISLARAASIFVAEPACDHPRQAFPARLVDDRSGCGNCVRRASSPGQRRTLPPAFQRCCASPEPCRRLRPDMLGILRSQADARAIVQPQPTAFRLTLRHLQPLTSSDPLHPFVVHRPVGCMQQCGHPAIAVAPVLPGQRDDVVGQRLLVICPTRHLMLHRRCCPRMRNTRRLDTSNPSRTWPMHRRRRAGLGSFPASPPAESACPMSGPRSRGTAGGSPPPDPLSANLTQLADDLLKLVLLGRHSSSLPRSRPS</sequence>
<proteinExistence type="predicted"/>
<organism evidence="2 3">
    <name type="scientific">Sphingomonas carotinifaciens</name>
    <dbReference type="NCBI Taxonomy" id="1166323"/>
    <lineage>
        <taxon>Bacteria</taxon>
        <taxon>Pseudomonadati</taxon>
        <taxon>Pseudomonadota</taxon>
        <taxon>Alphaproteobacteria</taxon>
        <taxon>Sphingomonadales</taxon>
        <taxon>Sphingomonadaceae</taxon>
        <taxon>Sphingomonas</taxon>
    </lineage>
</organism>
<gene>
    <name evidence="2" type="ORF">SAMN05216557_1041</name>
</gene>
<evidence type="ECO:0000313" key="2">
    <source>
        <dbReference type="EMBL" id="SDF54036.1"/>
    </source>
</evidence>
<name>A0A1G7LXA8_9SPHN</name>
<dbReference type="Proteomes" id="UP000323502">
    <property type="component" value="Unassembled WGS sequence"/>
</dbReference>
<feature type="region of interest" description="Disordered" evidence="1">
    <location>
        <begin position="255"/>
        <end position="315"/>
    </location>
</feature>
<dbReference type="EMBL" id="FNBI01000004">
    <property type="protein sequence ID" value="SDF54036.1"/>
    <property type="molecule type" value="Genomic_DNA"/>
</dbReference>
<evidence type="ECO:0000256" key="1">
    <source>
        <dbReference type="SAM" id="MobiDB-lite"/>
    </source>
</evidence>
<accession>A0A1G7LXA8</accession>
<protein>
    <submittedName>
        <fullName evidence="2">Uncharacterized protein</fullName>
    </submittedName>
</protein>
<dbReference type="AlphaFoldDB" id="A0A1G7LXA8"/>
<reference evidence="2 3" key="1">
    <citation type="submission" date="2016-10" db="EMBL/GenBank/DDBJ databases">
        <authorList>
            <person name="Varghese N."/>
            <person name="Submissions S."/>
        </authorList>
    </citation>
    <scope>NUCLEOTIDE SEQUENCE [LARGE SCALE GENOMIC DNA]</scope>
    <source>
        <strain evidence="2 3">S7-754</strain>
    </source>
</reference>